<dbReference type="PANTHER" id="PTHR30328:SF54">
    <property type="entry name" value="HTH-TYPE TRANSCRIPTIONAL REPRESSOR SCO4008"/>
    <property type="match status" value="1"/>
</dbReference>
<dbReference type="Gene3D" id="1.10.10.60">
    <property type="entry name" value="Homeodomain-like"/>
    <property type="match status" value="1"/>
</dbReference>
<dbReference type="InterPro" id="IPR009057">
    <property type="entry name" value="Homeodomain-like_sf"/>
</dbReference>
<proteinExistence type="predicted"/>
<dbReference type="Pfam" id="PF00440">
    <property type="entry name" value="TetR_N"/>
    <property type="match status" value="1"/>
</dbReference>
<name>A0A1M6QA90_9FIRM</name>
<dbReference type="AlphaFoldDB" id="A0A1M6QA90"/>
<dbReference type="InterPro" id="IPR023772">
    <property type="entry name" value="DNA-bd_HTH_TetR-type_CS"/>
</dbReference>
<dbReference type="SUPFAM" id="SSF46689">
    <property type="entry name" value="Homeodomain-like"/>
    <property type="match status" value="1"/>
</dbReference>
<evidence type="ECO:0000259" key="3">
    <source>
        <dbReference type="PROSITE" id="PS50977"/>
    </source>
</evidence>
<dbReference type="InterPro" id="IPR036271">
    <property type="entry name" value="Tet_transcr_reg_TetR-rel_C_sf"/>
</dbReference>
<gene>
    <name evidence="4" type="ORF">SAMN02745123_00923</name>
</gene>
<dbReference type="Proteomes" id="UP000183997">
    <property type="component" value="Unassembled WGS sequence"/>
</dbReference>
<evidence type="ECO:0000313" key="5">
    <source>
        <dbReference type="Proteomes" id="UP000183997"/>
    </source>
</evidence>
<protein>
    <submittedName>
        <fullName evidence="4">Transcriptional regulator, TetR family</fullName>
    </submittedName>
</protein>
<dbReference type="PANTHER" id="PTHR30328">
    <property type="entry name" value="TRANSCRIPTIONAL REPRESSOR"/>
    <property type="match status" value="1"/>
</dbReference>
<dbReference type="PROSITE" id="PS01081">
    <property type="entry name" value="HTH_TETR_1"/>
    <property type="match status" value="1"/>
</dbReference>
<reference evidence="5" key="1">
    <citation type="submission" date="2016-11" db="EMBL/GenBank/DDBJ databases">
        <authorList>
            <person name="Varghese N."/>
            <person name="Submissions S."/>
        </authorList>
    </citation>
    <scope>NUCLEOTIDE SEQUENCE [LARGE SCALE GENOMIC DNA]</scope>
    <source>
        <strain evidence="5">DSM 10349</strain>
    </source>
</reference>
<dbReference type="PROSITE" id="PS50977">
    <property type="entry name" value="HTH_TETR_2"/>
    <property type="match status" value="1"/>
</dbReference>
<dbReference type="GO" id="GO:0006355">
    <property type="term" value="P:regulation of DNA-templated transcription"/>
    <property type="evidence" value="ECO:0007669"/>
    <property type="project" value="UniProtKB-ARBA"/>
</dbReference>
<dbReference type="PRINTS" id="PR00455">
    <property type="entry name" value="HTHTETR"/>
</dbReference>
<evidence type="ECO:0000256" key="2">
    <source>
        <dbReference type="PROSITE-ProRule" id="PRU00335"/>
    </source>
</evidence>
<feature type="DNA-binding region" description="H-T-H motif" evidence="2">
    <location>
        <begin position="33"/>
        <end position="52"/>
    </location>
</feature>
<dbReference type="Gene3D" id="1.10.357.10">
    <property type="entry name" value="Tetracycline Repressor, domain 2"/>
    <property type="match status" value="1"/>
</dbReference>
<sequence length="201" mass="23844">MVMQELRIPEDKKQRIVRAAMEHFAKNGYKKATMDEIVAAADISKGLIFHYFGNKKKLYLYLYEFAYSLVYDRVVKTFQQEDLFERIRESEQIKLAVVSEYPYVLDFLLSVRRETDEQLREAIAQVKVGRFPPWKETFLPGLDASKLREGIELEKVIKIISWTTDGLLAEHKNDFVLEDVFAEMDEYLNLMRQAFYKEEYQ</sequence>
<keyword evidence="5" id="KW-1185">Reference proteome</keyword>
<evidence type="ECO:0000313" key="4">
    <source>
        <dbReference type="EMBL" id="SHK17162.1"/>
    </source>
</evidence>
<dbReference type="STRING" id="1121421.SAMN02745123_00923"/>
<organism evidence="4 5">
    <name type="scientific">Desulforamulus aeronauticus DSM 10349</name>
    <dbReference type="NCBI Taxonomy" id="1121421"/>
    <lineage>
        <taxon>Bacteria</taxon>
        <taxon>Bacillati</taxon>
        <taxon>Bacillota</taxon>
        <taxon>Clostridia</taxon>
        <taxon>Eubacteriales</taxon>
        <taxon>Peptococcaceae</taxon>
        <taxon>Desulforamulus</taxon>
    </lineage>
</organism>
<accession>A0A1M6QA90</accession>
<dbReference type="SUPFAM" id="SSF48498">
    <property type="entry name" value="Tetracyclin repressor-like, C-terminal domain"/>
    <property type="match status" value="1"/>
</dbReference>
<evidence type="ECO:0000256" key="1">
    <source>
        <dbReference type="ARBA" id="ARBA00023125"/>
    </source>
</evidence>
<dbReference type="GO" id="GO:0003677">
    <property type="term" value="F:DNA binding"/>
    <property type="evidence" value="ECO:0007669"/>
    <property type="project" value="UniProtKB-UniRule"/>
</dbReference>
<dbReference type="InterPro" id="IPR001647">
    <property type="entry name" value="HTH_TetR"/>
</dbReference>
<feature type="domain" description="HTH tetR-type" evidence="3">
    <location>
        <begin position="10"/>
        <end position="70"/>
    </location>
</feature>
<dbReference type="EMBL" id="FRAR01000008">
    <property type="protein sequence ID" value="SHK17162.1"/>
    <property type="molecule type" value="Genomic_DNA"/>
</dbReference>
<keyword evidence="1 2" id="KW-0238">DNA-binding</keyword>
<dbReference type="InterPro" id="IPR050109">
    <property type="entry name" value="HTH-type_TetR-like_transc_reg"/>
</dbReference>